<evidence type="ECO:0000313" key="2">
    <source>
        <dbReference type="EMBL" id="KAI2647296.1"/>
    </source>
</evidence>
<feature type="transmembrane region" description="Helical" evidence="1">
    <location>
        <begin position="106"/>
        <end position="130"/>
    </location>
</feature>
<proteinExistence type="predicted"/>
<evidence type="ECO:0000313" key="3">
    <source>
        <dbReference type="Proteomes" id="UP000830375"/>
    </source>
</evidence>
<accession>A0ABQ8LAS3</accession>
<keyword evidence="3" id="KW-1185">Reference proteome</keyword>
<organism evidence="2 3">
    <name type="scientific">Labeo rohita</name>
    <name type="common">Indian major carp</name>
    <name type="synonym">Cyprinus rohita</name>
    <dbReference type="NCBI Taxonomy" id="84645"/>
    <lineage>
        <taxon>Eukaryota</taxon>
        <taxon>Metazoa</taxon>
        <taxon>Chordata</taxon>
        <taxon>Craniata</taxon>
        <taxon>Vertebrata</taxon>
        <taxon>Euteleostomi</taxon>
        <taxon>Actinopterygii</taxon>
        <taxon>Neopterygii</taxon>
        <taxon>Teleostei</taxon>
        <taxon>Ostariophysi</taxon>
        <taxon>Cypriniformes</taxon>
        <taxon>Cyprinidae</taxon>
        <taxon>Labeoninae</taxon>
        <taxon>Labeonini</taxon>
        <taxon>Labeo</taxon>
    </lineage>
</organism>
<dbReference type="EMBL" id="JACTAM010000444">
    <property type="protein sequence ID" value="KAI2647296.1"/>
    <property type="molecule type" value="Genomic_DNA"/>
</dbReference>
<sequence length="154" mass="17131">MTDRYEIAWFHQYSQQLNQLLSAKISSASGRLLVMYNQDWSHLNVDDHSGDKGITTVMLVISGVTESDSGLYFCGTKSENSKTSKMHFEKPIRLQIEGGVTTKERALMFGGVGLAVLVFFLATVIAGGIIHYRGWQKGWAAAKRSSLMNHKSDK</sequence>
<name>A0ABQ8LAS3_LABRO</name>
<gene>
    <name evidence="2" type="ORF">H4Q32_030406</name>
</gene>
<comment type="caution">
    <text evidence="2">The sequence shown here is derived from an EMBL/GenBank/DDBJ whole genome shotgun (WGS) entry which is preliminary data.</text>
</comment>
<evidence type="ECO:0000256" key="1">
    <source>
        <dbReference type="SAM" id="Phobius"/>
    </source>
</evidence>
<dbReference type="InterPro" id="IPR013783">
    <property type="entry name" value="Ig-like_fold"/>
</dbReference>
<keyword evidence="1" id="KW-0472">Membrane</keyword>
<protein>
    <submittedName>
        <fullName evidence="2">Junctional adhesion molecule-like</fullName>
    </submittedName>
</protein>
<keyword evidence="1" id="KW-0812">Transmembrane</keyword>
<reference evidence="2 3" key="1">
    <citation type="submission" date="2022-01" db="EMBL/GenBank/DDBJ databases">
        <title>A high-quality chromosome-level genome assembly of rohu carp, Labeo rohita.</title>
        <authorList>
            <person name="Arick M.A. II"/>
            <person name="Hsu C.-Y."/>
            <person name="Magbanua Z."/>
            <person name="Pechanova O."/>
            <person name="Grover C."/>
            <person name="Miller E."/>
            <person name="Thrash A."/>
            <person name="Ezzel L."/>
            <person name="Alam S."/>
            <person name="Benzie J."/>
            <person name="Hamilton M."/>
            <person name="Karsi A."/>
            <person name="Lawrence M.L."/>
            <person name="Peterson D.G."/>
        </authorList>
    </citation>
    <scope>NUCLEOTIDE SEQUENCE [LARGE SCALE GENOMIC DNA]</scope>
    <source>
        <strain evidence="3">BAU-BD-2019</strain>
        <tissue evidence="2">Blood</tissue>
    </source>
</reference>
<dbReference type="SUPFAM" id="SSF48726">
    <property type="entry name" value="Immunoglobulin"/>
    <property type="match status" value="1"/>
</dbReference>
<keyword evidence="1" id="KW-1133">Transmembrane helix</keyword>
<dbReference type="Proteomes" id="UP000830375">
    <property type="component" value="Unassembled WGS sequence"/>
</dbReference>
<dbReference type="InterPro" id="IPR036179">
    <property type="entry name" value="Ig-like_dom_sf"/>
</dbReference>
<dbReference type="Gene3D" id="2.60.40.10">
    <property type="entry name" value="Immunoglobulins"/>
    <property type="match status" value="1"/>
</dbReference>